<comment type="caution">
    <text evidence="2">The sequence shown here is derived from an EMBL/GenBank/DDBJ whole genome shotgun (WGS) entry which is preliminary data.</text>
</comment>
<feature type="region of interest" description="Disordered" evidence="1">
    <location>
        <begin position="21"/>
        <end position="40"/>
    </location>
</feature>
<dbReference type="AlphaFoldDB" id="A0A6G0XR70"/>
<sequence length="916" mass="105824">MYMTTINHHYYYRDQAAHINKSENKTNENQKGEKKEDKKKIIKKPKCHTCNKLHYGHCRLLTRVQLYAIQKIKNNNKKCDMCNTGYRGRCWWREEKPKTTTQDLREVLNKRRRKLFNRAIKIMNLLPNNKIEDVIQTDSHRNVSKKKVKHCKNIELKIDDEKMTYTKQWLNKTVPFPLTINENTKVIFSLDPGHDEQVIHHNSKTLPQKCFVINIPAECSTTDAIKNSDQYYSNRNNIDTVDLEIIEEDLSCETGMGNVNSNNDNSLNHKVNKNGSIIDTVDVEIIEEDLSYEIGMGNVNSNNDNSLNHKVNNNGSIIDTVDVEIIEEDLSYEIGMGNVNSDNYDSIILNNEVNNNDINIIIDTVADVEMIEENLDFETEIGNDKNYNDLQIGTSAYKKKLKVLPNPCISKKCQNACGFISEENRQDVFDSYYQLDSQQRKDFLVSATKTEKIKRRYSASTIVKKSCSNSYFLPIEGIVTKVCQRFLLKTLNIAQTFLTYTNVNKTDILTAKRESRGKKTPHNKTSDDDIRHIENFIKELPAVPSHYCRSSTSKKYLPSESKNISAVYRGYKIQCESSNPQKIPVSETVFRNVFTTKFNIGFQTPKKDKCNICESMKNIGQDNLCGVQKDMFDKHIHNAELSKSVHLAAQDKSKTDSSFLCTSFDLQKILNTPHEDSMLLFYSRKYTMFNETFYESGTQNGYCFIWGEQDGMRGSNEICTTIDKYLTIVEDRKTSQIKKKKIVWAPSEWPTIIVNSRNKPKPYEVFSLNHTDFMDYKQLQIAMFPKLTNTDDGQKIKVNEIKIVSFFKKSSTIILQFTYDLDSEKKQVTIKQPKQQRGSKGNNYKTLELQPAFNNKLPISVAKCNDLLKLCNSGVIPNRYHKEYKSLKRNENVDDVLGETDEEDNNIILETDPIEY</sequence>
<protein>
    <submittedName>
        <fullName evidence="2">Uncharacterized protein</fullName>
    </submittedName>
</protein>
<name>A0A6G0XR70_APHCR</name>
<dbReference type="PANTHER" id="PTHR10773:SF19">
    <property type="match status" value="1"/>
</dbReference>
<accession>A0A6G0XR70</accession>
<dbReference type="PANTHER" id="PTHR10773">
    <property type="entry name" value="DNA-DIRECTED RNA POLYMERASES I, II, AND III SUBUNIT RPABC2"/>
    <property type="match status" value="1"/>
</dbReference>
<evidence type="ECO:0000313" key="2">
    <source>
        <dbReference type="EMBL" id="KAF0742933.1"/>
    </source>
</evidence>
<dbReference type="Proteomes" id="UP000478052">
    <property type="component" value="Unassembled WGS sequence"/>
</dbReference>
<evidence type="ECO:0000256" key="1">
    <source>
        <dbReference type="SAM" id="MobiDB-lite"/>
    </source>
</evidence>
<feature type="compositionally biased region" description="Basic and acidic residues" evidence="1">
    <location>
        <begin position="21"/>
        <end position="39"/>
    </location>
</feature>
<dbReference type="EMBL" id="VUJU01007621">
    <property type="protein sequence ID" value="KAF0742933.1"/>
    <property type="molecule type" value="Genomic_DNA"/>
</dbReference>
<organism evidence="2 3">
    <name type="scientific">Aphis craccivora</name>
    <name type="common">Cowpea aphid</name>
    <dbReference type="NCBI Taxonomy" id="307492"/>
    <lineage>
        <taxon>Eukaryota</taxon>
        <taxon>Metazoa</taxon>
        <taxon>Ecdysozoa</taxon>
        <taxon>Arthropoda</taxon>
        <taxon>Hexapoda</taxon>
        <taxon>Insecta</taxon>
        <taxon>Pterygota</taxon>
        <taxon>Neoptera</taxon>
        <taxon>Paraneoptera</taxon>
        <taxon>Hemiptera</taxon>
        <taxon>Sternorrhyncha</taxon>
        <taxon>Aphidomorpha</taxon>
        <taxon>Aphidoidea</taxon>
        <taxon>Aphididae</taxon>
        <taxon>Aphidini</taxon>
        <taxon>Aphis</taxon>
        <taxon>Aphis</taxon>
    </lineage>
</organism>
<evidence type="ECO:0000313" key="3">
    <source>
        <dbReference type="Proteomes" id="UP000478052"/>
    </source>
</evidence>
<keyword evidence="3" id="KW-1185">Reference proteome</keyword>
<proteinExistence type="predicted"/>
<dbReference type="OrthoDB" id="6746758at2759"/>
<gene>
    <name evidence="2" type="ORF">FWK35_00030412</name>
</gene>
<reference evidence="2 3" key="1">
    <citation type="submission" date="2019-08" db="EMBL/GenBank/DDBJ databases">
        <title>Whole genome of Aphis craccivora.</title>
        <authorList>
            <person name="Voronova N.V."/>
            <person name="Shulinski R.S."/>
            <person name="Bandarenka Y.V."/>
            <person name="Zhorov D.G."/>
            <person name="Warner D."/>
        </authorList>
    </citation>
    <scope>NUCLEOTIDE SEQUENCE [LARGE SCALE GENOMIC DNA]</scope>
    <source>
        <strain evidence="2">180601</strain>
        <tissue evidence="2">Whole Body</tissue>
    </source>
</reference>